<feature type="region of interest" description="Disordered" evidence="1">
    <location>
        <begin position="1"/>
        <end position="25"/>
    </location>
</feature>
<protein>
    <submittedName>
        <fullName evidence="2">Uncharacterized protein</fullName>
    </submittedName>
</protein>
<sequence>MRIWTDHETGAEITQARSTRETVSLRAAPEPGDLYLDELRELVTRSAHLPGTAVVLCRPDRIDVEYVDHGTAADIEIPGDEDQADPGAAWDRARDRELDERSGVW</sequence>
<feature type="compositionally biased region" description="Basic and acidic residues" evidence="1">
    <location>
        <begin position="1"/>
        <end position="10"/>
    </location>
</feature>
<dbReference type="STRING" id="455432.AWN90_40200"/>
<comment type="caution">
    <text evidence="2">The sequence shown here is derived from an EMBL/GenBank/DDBJ whole genome shotgun (WGS) entry which is preliminary data.</text>
</comment>
<evidence type="ECO:0000313" key="3">
    <source>
        <dbReference type="Proteomes" id="UP000076512"/>
    </source>
</evidence>
<accession>A0A164JW61</accession>
<proteinExistence type="predicted"/>
<reference evidence="2 3" key="1">
    <citation type="submission" date="2016-04" db="EMBL/GenBank/DDBJ databases">
        <authorList>
            <person name="Evans L.H."/>
            <person name="Alamgir A."/>
            <person name="Owens N."/>
            <person name="Weber N.D."/>
            <person name="Virtaneva K."/>
            <person name="Barbian K."/>
            <person name="Babar A."/>
            <person name="Rosenke K."/>
        </authorList>
    </citation>
    <scope>NUCLEOTIDE SEQUENCE [LARGE SCALE GENOMIC DNA]</scope>
    <source>
        <strain evidence="2 3">IFM 0406</strain>
    </source>
</reference>
<dbReference type="RefSeq" id="WP_067594371.1">
    <property type="nucleotide sequence ID" value="NZ_JABMCZ010000003.1"/>
</dbReference>
<feature type="compositionally biased region" description="Basic and acidic residues" evidence="1">
    <location>
        <begin position="91"/>
        <end position="105"/>
    </location>
</feature>
<keyword evidence="3" id="KW-1185">Reference proteome</keyword>
<dbReference type="AlphaFoldDB" id="A0A164JW61"/>
<evidence type="ECO:0000256" key="1">
    <source>
        <dbReference type="SAM" id="MobiDB-lite"/>
    </source>
</evidence>
<dbReference type="Proteomes" id="UP000076512">
    <property type="component" value="Unassembled WGS sequence"/>
</dbReference>
<dbReference type="EMBL" id="LWGR01000013">
    <property type="protein sequence ID" value="KZM70781.1"/>
    <property type="molecule type" value="Genomic_DNA"/>
</dbReference>
<name>A0A164JW61_9NOCA</name>
<gene>
    <name evidence="2" type="ORF">AWN90_40200</name>
</gene>
<feature type="region of interest" description="Disordered" evidence="1">
    <location>
        <begin position="73"/>
        <end position="105"/>
    </location>
</feature>
<evidence type="ECO:0000313" key="2">
    <source>
        <dbReference type="EMBL" id="KZM70781.1"/>
    </source>
</evidence>
<organism evidence="2 3">
    <name type="scientific">Nocardia terpenica</name>
    <dbReference type="NCBI Taxonomy" id="455432"/>
    <lineage>
        <taxon>Bacteria</taxon>
        <taxon>Bacillati</taxon>
        <taxon>Actinomycetota</taxon>
        <taxon>Actinomycetes</taxon>
        <taxon>Mycobacteriales</taxon>
        <taxon>Nocardiaceae</taxon>
        <taxon>Nocardia</taxon>
    </lineage>
</organism>